<dbReference type="SUPFAM" id="SSF51735">
    <property type="entry name" value="NAD(P)-binding Rossmann-fold domains"/>
    <property type="match status" value="1"/>
</dbReference>
<dbReference type="GO" id="GO:0005829">
    <property type="term" value="C:cytosol"/>
    <property type="evidence" value="ECO:0007669"/>
    <property type="project" value="TreeGrafter"/>
</dbReference>
<dbReference type="InterPro" id="IPR046346">
    <property type="entry name" value="Aminoacid_DH-like_N_sf"/>
</dbReference>
<dbReference type="AlphaFoldDB" id="A0A9W6J1S9"/>
<feature type="binding site" evidence="8">
    <location>
        <position position="220"/>
    </location>
    <ligand>
        <name>shikimate</name>
        <dbReference type="ChEBI" id="CHEBI:36208"/>
    </ligand>
</feature>
<keyword evidence="5 8" id="KW-0560">Oxidoreductase</keyword>
<evidence type="ECO:0000256" key="7">
    <source>
        <dbReference type="ARBA" id="ARBA00049442"/>
    </source>
</evidence>
<dbReference type="GO" id="GO:0009073">
    <property type="term" value="P:aromatic amino acid family biosynthetic process"/>
    <property type="evidence" value="ECO:0007669"/>
    <property type="project" value="UniProtKB-KW"/>
</dbReference>
<dbReference type="GO" id="GO:0050661">
    <property type="term" value="F:NADP binding"/>
    <property type="evidence" value="ECO:0007669"/>
    <property type="project" value="InterPro"/>
</dbReference>
<comment type="subunit">
    <text evidence="8">Homodimer.</text>
</comment>
<comment type="pathway">
    <text evidence="1 8">Metabolic intermediate biosynthesis; chorismate biosynthesis; chorismate from D-erythrose 4-phosphate and phosphoenolpyruvate: step 4/7.</text>
</comment>
<reference evidence="12" key="1">
    <citation type="journal article" date="2014" name="Int. J. Syst. Evol. Microbiol.">
        <title>Complete genome sequence of Corynebacterium casei LMG S-19264T (=DSM 44701T), isolated from a smear-ripened cheese.</title>
        <authorList>
            <consortium name="US DOE Joint Genome Institute (JGI-PGF)"/>
            <person name="Walter F."/>
            <person name="Albersmeier A."/>
            <person name="Kalinowski J."/>
            <person name="Ruckert C."/>
        </authorList>
    </citation>
    <scope>NUCLEOTIDE SEQUENCE</scope>
    <source>
        <strain evidence="12">VKM B-2347</strain>
    </source>
</reference>
<evidence type="ECO:0000313" key="13">
    <source>
        <dbReference type="Proteomes" id="UP001143372"/>
    </source>
</evidence>
<dbReference type="Pfam" id="PF01488">
    <property type="entry name" value="Shikimate_DH"/>
    <property type="match status" value="1"/>
</dbReference>
<dbReference type="InterPro" id="IPR036291">
    <property type="entry name" value="NAD(P)-bd_dom_sf"/>
</dbReference>
<dbReference type="EC" id="1.1.1.25" evidence="2 8"/>
<dbReference type="InterPro" id="IPR006151">
    <property type="entry name" value="Shikm_DH/Glu-tRNA_Rdtase"/>
</dbReference>
<evidence type="ECO:0000256" key="5">
    <source>
        <dbReference type="ARBA" id="ARBA00023002"/>
    </source>
</evidence>
<feature type="binding site" evidence="8">
    <location>
        <begin position="153"/>
        <end position="158"/>
    </location>
    <ligand>
        <name>NADP(+)</name>
        <dbReference type="ChEBI" id="CHEBI:58349"/>
    </ligand>
</feature>
<comment type="function">
    <text evidence="8">Involved in the biosynthesis of the chorismate, which leads to the biosynthesis of aromatic amino acids. Catalyzes the reversible NADPH linked reduction of 3-dehydroshikimate (DHSA) to yield shikimate (SA).</text>
</comment>
<dbReference type="RefSeq" id="WP_271169000.1">
    <property type="nucleotide sequence ID" value="NZ_BSFI01000008.1"/>
</dbReference>
<dbReference type="GO" id="GO:0009423">
    <property type="term" value="P:chorismate biosynthetic process"/>
    <property type="evidence" value="ECO:0007669"/>
    <property type="project" value="UniProtKB-UniRule"/>
</dbReference>
<organism evidence="12 13">
    <name type="scientific">Hansschlegelia plantiphila</name>
    <dbReference type="NCBI Taxonomy" id="374655"/>
    <lineage>
        <taxon>Bacteria</taxon>
        <taxon>Pseudomonadati</taxon>
        <taxon>Pseudomonadota</taxon>
        <taxon>Alphaproteobacteria</taxon>
        <taxon>Hyphomicrobiales</taxon>
        <taxon>Methylopilaceae</taxon>
        <taxon>Hansschlegelia</taxon>
    </lineage>
</organism>
<evidence type="ECO:0000256" key="2">
    <source>
        <dbReference type="ARBA" id="ARBA00012962"/>
    </source>
</evidence>
<dbReference type="EMBL" id="BSFI01000008">
    <property type="protein sequence ID" value="GLK68782.1"/>
    <property type="molecule type" value="Genomic_DNA"/>
</dbReference>
<dbReference type="Gene3D" id="3.40.50.720">
    <property type="entry name" value="NAD(P)-binding Rossmann-like Domain"/>
    <property type="match status" value="1"/>
</dbReference>
<dbReference type="Pfam" id="PF08501">
    <property type="entry name" value="Shikimate_dh_N"/>
    <property type="match status" value="1"/>
</dbReference>
<feature type="active site" description="Proton acceptor" evidence="8">
    <location>
        <position position="67"/>
    </location>
</feature>
<dbReference type="CDD" id="cd01065">
    <property type="entry name" value="NAD_bind_Shikimate_DH"/>
    <property type="match status" value="1"/>
</dbReference>
<dbReference type="NCBIfam" id="TIGR00507">
    <property type="entry name" value="aroE"/>
    <property type="match status" value="1"/>
</dbReference>
<comment type="similarity">
    <text evidence="8">Belongs to the shikimate dehydrogenase family.</text>
</comment>
<name>A0A9W6J1S9_9HYPH</name>
<dbReference type="Proteomes" id="UP001143372">
    <property type="component" value="Unassembled WGS sequence"/>
</dbReference>
<keyword evidence="6 8" id="KW-0057">Aromatic amino acid biosynthesis</keyword>
<comment type="caution">
    <text evidence="12">The sequence shown here is derived from an EMBL/GenBank/DDBJ whole genome shotgun (WGS) entry which is preliminary data.</text>
</comment>
<keyword evidence="3 8" id="KW-0028">Amino-acid biosynthesis</keyword>
<comment type="catalytic activity">
    <reaction evidence="7 8">
        <text>shikimate + NADP(+) = 3-dehydroshikimate + NADPH + H(+)</text>
        <dbReference type="Rhea" id="RHEA:17737"/>
        <dbReference type="ChEBI" id="CHEBI:15378"/>
        <dbReference type="ChEBI" id="CHEBI:16630"/>
        <dbReference type="ChEBI" id="CHEBI:36208"/>
        <dbReference type="ChEBI" id="CHEBI:57783"/>
        <dbReference type="ChEBI" id="CHEBI:58349"/>
        <dbReference type="EC" id="1.1.1.25"/>
    </reaction>
</comment>
<dbReference type="InterPro" id="IPR011342">
    <property type="entry name" value="Shikimate_DH"/>
</dbReference>
<dbReference type="GO" id="GO:0008652">
    <property type="term" value="P:amino acid biosynthetic process"/>
    <property type="evidence" value="ECO:0007669"/>
    <property type="project" value="UniProtKB-KW"/>
</dbReference>
<dbReference type="PANTHER" id="PTHR21089">
    <property type="entry name" value="SHIKIMATE DEHYDROGENASE"/>
    <property type="match status" value="1"/>
</dbReference>
<comment type="caution">
    <text evidence="8">Lacks conserved residue(s) required for the propagation of feature annotation.</text>
</comment>
<evidence type="ECO:0000256" key="4">
    <source>
        <dbReference type="ARBA" id="ARBA00022857"/>
    </source>
</evidence>
<feature type="binding site" evidence="8">
    <location>
        <begin position="16"/>
        <end position="18"/>
    </location>
    <ligand>
        <name>shikimate</name>
        <dbReference type="ChEBI" id="CHEBI:36208"/>
    </ligand>
</feature>
<evidence type="ECO:0000256" key="1">
    <source>
        <dbReference type="ARBA" id="ARBA00004871"/>
    </source>
</evidence>
<feature type="binding site" evidence="8">
    <location>
        <position position="241"/>
    </location>
    <ligand>
        <name>NADP(+)</name>
        <dbReference type="ChEBI" id="CHEBI:58349"/>
    </ligand>
</feature>
<feature type="binding site" evidence="8">
    <location>
        <position position="218"/>
    </location>
    <ligand>
        <name>NADP(+)</name>
        <dbReference type="ChEBI" id="CHEBI:58349"/>
    </ligand>
</feature>
<keyword evidence="13" id="KW-1185">Reference proteome</keyword>
<dbReference type="InterPro" id="IPR022893">
    <property type="entry name" value="Shikimate_DH_fam"/>
</dbReference>
<gene>
    <name evidence="8 12" type="primary">aroE</name>
    <name evidence="12" type="ORF">GCM10008179_24200</name>
</gene>
<dbReference type="HAMAP" id="MF_00222">
    <property type="entry name" value="Shikimate_DH_AroE"/>
    <property type="match status" value="1"/>
</dbReference>
<dbReference type="SUPFAM" id="SSF53223">
    <property type="entry name" value="Aminoacid dehydrogenase-like, N-terminal domain"/>
    <property type="match status" value="1"/>
</dbReference>
<feature type="binding site" evidence="8">
    <location>
        <position position="63"/>
    </location>
    <ligand>
        <name>shikimate</name>
        <dbReference type="ChEBI" id="CHEBI:36208"/>
    </ligand>
</feature>
<evidence type="ECO:0000256" key="3">
    <source>
        <dbReference type="ARBA" id="ARBA00022605"/>
    </source>
</evidence>
<protein>
    <recommendedName>
        <fullName evidence="2 8">Shikimate dehydrogenase (NADP(+))</fullName>
        <shortName evidence="8">SDH</shortName>
        <ecNumber evidence="2 8">1.1.1.25</ecNumber>
    </recommendedName>
</protein>
<evidence type="ECO:0000259" key="11">
    <source>
        <dbReference type="Pfam" id="PF18317"/>
    </source>
</evidence>
<accession>A0A9W6J1S9</accession>
<evidence type="ECO:0000313" key="12">
    <source>
        <dbReference type="EMBL" id="GLK68782.1"/>
    </source>
</evidence>
<feature type="binding site" evidence="8">
    <location>
        <position position="103"/>
    </location>
    <ligand>
        <name>shikimate</name>
        <dbReference type="ChEBI" id="CHEBI:36208"/>
    </ligand>
</feature>
<evidence type="ECO:0000256" key="8">
    <source>
        <dbReference type="HAMAP-Rule" id="MF_00222"/>
    </source>
</evidence>
<evidence type="ECO:0000259" key="10">
    <source>
        <dbReference type="Pfam" id="PF08501"/>
    </source>
</evidence>
<evidence type="ECO:0000259" key="9">
    <source>
        <dbReference type="Pfam" id="PF01488"/>
    </source>
</evidence>
<dbReference type="GO" id="GO:0004764">
    <property type="term" value="F:shikimate 3-dehydrogenase (NADP+) activity"/>
    <property type="evidence" value="ECO:0007669"/>
    <property type="project" value="UniProtKB-UniRule"/>
</dbReference>
<feature type="binding site" evidence="8">
    <location>
        <position position="248"/>
    </location>
    <ligand>
        <name>shikimate</name>
        <dbReference type="ChEBI" id="CHEBI:36208"/>
    </ligand>
</feature>
<feature type="domain" description="Quinate/shikimate 5-dehydrogenase/glutamyl-tRNA reductase" evidence="9">
    <location>
        <begin position="125"/>
        <end position="193"/>
    </location>
</feature>
<dbReference type="PANTHER" id="PTHR21089:SF1">
    <property type="entry name" value="BIFUNCTIONAL 3-DEHYDROQUINATE DEHYDRATASE_SHIKIMATE DEHYDROGENASE, CHLOROPLASTIC"/>
    <property type="match status" value="1"/>
</dbReference>
<keyword evidence="4 8" id="KW-0521">NADP</keyword>
<dbReference type="Gene3D" id="3.40.50.10860">
    <property type="entry name" value="Leucine Dehydrogenase, chain A, domain 1"/>
    <property type="match status" value="1"/>
</dbReference>
<dbReference type="InterPro" id="IPR013708">
    <property type="entry name" value="Shikimate_DH-bd_N"/>
</dbReference>
<feature type="domain" description="Shikimate dehydrogenase substrate binding N-terminal" evidence="10">
    <location>
        <begin position="8"/>
        <end position="90"/>
    </location>
</feature>
<dbReference type="GO" id="GO:0019632">
    <property type="term" value="P:shikimate metabolic process"/>
    <property type="evidence" value="ECO:0007669"/>
    <property type="project" value="InterPro"/>
</dbReference>
<evidence type="ECO:0000256" key="6">
    <source>
        <dbReference type="ARBA" id="ARBA00023141"/>
    </source>
</evidence>
<feature type="binding site" evidence="8">
    <location>
        <position position="88"/>
    </location>
    <ligand>
        <name>shikimate</name>
        <dbReference type="ChEBI" id="CHEBI:36208"/>
    </ligand>
</feature>
<proteinExistence type="inferred from homology"/>
<feature type="binding site" evidence="8">
    <location>
        <begin position="129"/>
        <end position="133"/>
    </location>
    <ligand>
        <name>NADP(+)</name>
        <dbReference type="ChEBI" id="CHEBI:58349"/>
    </ligand>
</feature>
<dbReference type="NCBIfam" id="NF001312">
    <property type="entry name" value="PRK00258.1-4"/>
    <property type="match status" value="1"/>
</dbReference>
<sequence>MSFPKACVMGWPVSQSRSPLIHGYWLKLHGVAGSYERAEVTAEDFPAFVRDLAGHGFVGGNVTVPHKEAAYAALEEADPSAAALGAANTLWLEDGRLKGANTDGFGFLANLDAAAPGWEGRRWLAVVLGAGGAARAVVHALRERGFSRVAVVNRTVSRALEVSRLAGSAGEAYGPDDLPELLAEAGLLVNATSLGMVGKDRLPIDLWTLPRSAVVTDLVYAPLETELLAAARARGNVAVDGLGMLLHQAVPGFERWFGVKPEVTEELRRLVAADIVGA</sequence>
<feature type="domain" description="SDH C-terminal" evidence="11">
    <location>
        <begin position="241"/>
        <end position="263"/>
    </location>
</feature>
<dbReference type="Pfam" id="PF18317">
    <property type="entry name" value="SDH_C"/>
    <property type="match status" value="1"/>
</dbReference>
<dbReference type="InterPro" id="IPR041121">
    <property type="entry name" value="SDH_C"/>
</dbReference>
<reference evidence="12" key="2">
    <citation type="submission" date="2023-01" db="EMBL/GenBank/DDBJ databases">
        <authorList>
            <person name="Sun Q."/>
            <person name="Evtushenko L."/>
        </authorList>
    </citation>
    <scope>NUCLEOTIDE SEQUENCE</scope>
    <source>
        <strain evidence="12">VKM B-2347</strain>
    </source>
</reference>